<feature type="region of interest" description="Disordered" evidence="1">
    <location>
        <begin position="1"/>
        <end position="38"/>
    </location>
</feature>
<sequence>MSQQPPSVTPATPPPKPRPARNQGPTKSDHPSAEELERLGIKVRDFAYESTLPPIAPWVHRQILPSVGPRRENTEPDIEQSQSQSLDDDDELSDVSPNEFSRITSWTSRLGKRPRPSIQPSHFATPPQKQPSLGHFDESQESAYIRTPIVTPNGSLQWHDADIASAGPASQLDGASQIPEPEVMSYSQLGFAPPDESPRRHGTPSPRREPSSAFSSPLSSPPSSLEFIPGGPLASTSAPANSDAASKPNSKPSVPASASLTAIPPDPSSPSTNTRYYLRKRPAPAPLVPATPPRRARRSPPTKPAGRPVSFSVQSAHAAKTKSRPSPVRRRTNTATPVR</sequence>
<feature type="compositionally biased region" description="Polar residues" evidence="1">
    <location>
        <begin position="234"/>
        <end position="260"/>
    </location>
</feature>
<evidence type="ECO:0000313" key="3">
    <source>
        <dbReference type="Proteomes" id="UP001556367"/>
    </source>
</evidence>
<dbReference type="Proteomes" id="UP001556367">
    <property type="component" value="Unassembled WGS sequence"/>
</dbReference>
<feature type="region of interest" description="Disordered" evidence="1">
    <location>
        <begin position="66"/>
        <end position="339"/>
    </location>
</feature>
<feature type="compositionally biased region" description="Pro residues" evidence="1">
    <location>
        <begin position="283"/>
        <end position="292"/>
    </location>
</feature>
<protein>
    <submittedName>
        <fullName evidence="2">Uncharacterized protein</fullName>
    </submittedName>
</protein>
<feature type="compositionally biased region" description="Basic and acidic residues" evidence="1">
    <location>
        <begin position="27"/>
        <end position="38"/>
    </location>
</feature>
<feature type="compositionally biased region" description="Pro residues" evidence="1">
    <location>
        <begin position="7"/>
        <end position="17"/>
    </location>
</feature>
<proteinExistence type="predicted"/>
<feature type="compositionally biased region" description="Polar residues" evidence="1">
    <location>
        <begin position="95"/>
        <end position="108"/>
    </location>
</feature>
<feature type="compositionally biased region" description="Basic residues" evidence="1">
    <location>
        <begin position="319"/>
        <end position="332"/>
    </location>
</feature>
<gene>
    <name evidence="2" type="ORF">HGRIS_009336</name>
</gene>
<name>A0ABR3J169_9AGAR</name>
<organism evidence="2 3">
    <name type="scientific">Hohenbuehelia grisea</name>
    <dbReference type="NCBI Taxonomy" id="104357"/>
    <lineage>
        <taxon>Eukaryota</taxon>
        <taxon>Fungi</taxon>
        <taxon>Dikarya</taxon>
        <taxon>Basidiomycota</taxon>
        <taxon>Agaricomycotina</taxon>
        <taxon>Agaricomycetes</taxon>
        <taxon>Agaricomycetidae</taxon>
        <taxon>Agaricales</taxon>
        <taxon>Pleurotineae</taxon>
        <taxon>Pleurotaceae</taxon>
        <taxon>Hohenbuehelia</taxon>
    </lineage>
</organism>
<evidence type="ECO:0000313" key="2">
    <source>
        <dbReference type="EMBL" id="KAL0949258.1"/>
    </source>
</evidence>
<feature type="compositionally biased region" description="Low complexity" evidence="1">
    <location>
        <begin position="211"/>
        <end position="224"/>
    </location>
</feature>
<evidence type="ECO:0000256" key="1">
    <source>
        <dbReference type="SAM" id="MobiDB-lite"/>
    </source>
</evidence>
<accession>A0ABR3J169</accession>
<keyword evidence="3" id="KW-1185">Reference proteome</keyword>
<comment type="caution">
    <text evidence="2">The sequence shown here is derived from an EMBL/GenBank/DDBJ whole genome shotgun (WGS) entry which is preliminary data.</text>
</comment>
<dbReference type="EMBL" id="JASNQZ010000012">
    <property type="protein sequence ID" value="KAL0949258.1"/>
    <property type="molecule type" value="Genomic_DNA"/>
</dbReference>
<reference evidence="3" key="1">
    <citation type="submission" date="2024-06" db="EMBL/GenBank/DDBJ databases">
        <title>Multi-omics analyses provide insights into the biosynthesis of the anticancer antibiotic pleurotin in Hohenbuehelia grisea.</title>
        <authorList>
            <person name="Weaver J.A."/>
            <person name="Alberti F."/>
        </authorList>
    </citation>
    <scope>NUCLEOTIDE SEQUENCE [LARGE SCALE GENOMIC DNA]</scope>
    <source>
        <strain evidence="3">T-177</strain>
    </source>
</reference>